<dbReference type="PROSITE" id="PS50862">
    <property type="entry name" value="AA_TRNA_LIGASE_II"/>
    <property type="match status" value="1"/>
</dbReference>
<evidence type="ECO:0000256" key="3">
    <source>
        <dbReference type="ARBA" id="ARBA00022598"/>
    </source>
</evidence>
<evidence type="ECO:0000313" key="11">
    <source>
        <dbReference type="Proteomes" id="UP000087171"/>
    </source>
</evidence>
<keyword evidence="7" id="KW-0030">Aminoacyl-tRNA synthetase</keyword>
<name>A0A3Q7XA51_CICAR</name>
<dbReference type="SUPFAM" id="SSF55681">
    <property type="entry name" value="Class II aaRS and biotin synthetases"/>
    <property type="match status" value="1"/>
</dbReference>
<dbReference type="EC" id="6.1.1.3" evidence="2"/>
<evidence type="ECO:0000256" key="1">
    <source>
        <dbReference type="ARBA" id="ARBA00008226"/>
    </source>
</evidence>
<organism evidence="11 12">
    <name type="scientific">Cicer arietinum</name>
    <name type="common">Chickpea</name>
    <name type="synonym">Garbanzo</name>
    <dbReference type="NCBI Taxonomy" id="3827"/>
    <lineage>
        <taxon>Eukaryota</taxon>
        <taxon>Viridiplantae</taxon>
        <taxon>Streptophyta</taxon>
        <taxon>Embryophyta</taxon>
        <taxon>Tracheophyta</taxon>
        <taxon>Spermatophyta</taxon>
        <taxon>Magnoliopsida</taxon>
        <taxon>eudicotyledons</taxon>
        <taxon>Gunneridae</taxon>
        <taxon>Pentapetalae</taxon>
        <taxon>rosids</taxon>
        <taxon>fabids</taxon>
        <taxon>Fabales</taxon>
        <taxon>Fabaceae</taxon>
        <taxon>Papilionoideae</taxon>
        <taxon>50 kb inversion clade</taxon>
        <taxon>NPAAA clade</taxon>
        <taxon>Hologalegina</taxon>
        <taxon>IRL clade</taxon>
        <taxon>Cicereae</taxon>
        <taxon>Cicer</taxon>
    </lineage>
</organism>
<evidence type="ECO:0000256" key="9">
    <source>
        <dbReference type="ARBA" id="ARBA00049515"/>
    </source>
</evidence>
<comment type="catalytic activity">
    <reaction evidence="9">
        <text>tRNA(Thr) + L-threonine + ATP = L-threonyl-tRNA(Thr) + AMP + diphosphate + H(+)</text>
        <dbReference type="Rhea" id="RHEA:24624"/>
        <dbReference type="Rhea" id="RHEA-COMP:9670"/>
        <dbReference type="Rhea" id="RHEA-COMP:9704"/>
        <dbReference type="ChEBI" id="CHEBI:15378"/>
        <dbReference type="ChEBI" id="CHEBI:30616"/>
        <dbReference type="ChEBI" id="CHEBI:33019"/>
        <dbReference type="ChEBI" id="CHEBI:57926"/>
        <dbReference type="ChEBI" id="CHEBI:78442"/>
        <dbReference type="ChEBI" id="CHEBI:78534"/>
        <dbReference type="ChEBI" id="CHEBI:456215"/>
        <dbReference type="EC" id="6.1.1.3"/>
    </reaction>
</comment>
<dbReference type="RefSeq" id="XP_027190494.1">
    <property type="nucleotide sequence ID" value="XM_027334693.1"/>
</dbReference>
<evidence type="ECO:0000256" key="4">
    <source>
        <dbReference type="ARBA" id="ARBA00022741"/>
    </source>
</evidence>
<dbReference type="InterPro" id="IPR002320">
    <property type="entry name" value="Thr-tRNA-ligase_IIa"/>
</dbReference>
<dbReference type="PANTHER" id="PTHR11451">
    <property type="entry name" value="THREONINE-TRNA LIGASE"/>
    <property type="match status" value="1"/>
</dbReference>
<dbReference type="GO" id="GO:0005739">
    <property type="term" value="C:mitochondrion"/>
    <property type="evidence" value="ECO:0007669"/>
    <property type="project" value="TreeGrafter"/>
</dbReference>
<dbReference type="GO" id="GO:0004829">
    <property type="term" value="F:threonine-tRNA ligase activity"/>
    <property type="evidence" value="ECO:0007669"/>
    <property type="project" value="UniProtKB-EC"/>
</dbReference>
<evidence type="ECO:0000256" key="6">
    <source>
        <dbReference type="ARBA" id="ARBA00022917"/>
    </source>
</evidence>
<dbReference type="OrthoDB" id="5423599at2759"/>
<comment type="similarity">
    <text evidence="1">Belongs to the class-II aminoacyl-tRNA synthetase family.</text>
</comment>
<dbReference type="InterPro" id="IPR045864">
    <property type="entry name" value="aa-tRNA-synth_II/BPL/LPL"/>
</dbReference>
<dbReference type="GO" id="GO:0009507">
    <property type="term" value="C:chloroplast"/>
    <property type="evidence" value="ECO:0007669"/>
    <property type="project" value="TreeGrafter"/>
</dbReference>
<dbReference type="PRINTS" id="PR01047">
    <property type="entry name" value="TRNASYNTHTHR"/>
</dbReference>
<gene>
    <name evidence="12" type="primary">LOC101492216</name>
</gene>
<proteinExistence type="inferred from homology"/>
<dbReference type="Pfam" id="PF00587">
    <property type="entry name" value="tRNA-synt_2b"/>
    <property type="match status" value="1"/>
</dbReference>
<keyword evidence="11" id="KW-1185">Reference proteome</keyword>
<protein>
    <recommendedName>
        <fullName evidence="2">threonine--tRNA ligase</fullName>
        <ecNumber evidence="2">6.1.1.3</ecNumber>
    </recommendedName>
    <alternativeName>
        <fullName evidence="8">Threonyl-tRNA synthetase</fullName>
    </alternativeName>
</protein>
<dbReference type="Proteomes" id="UP000087171">
    <property type="component" value="Chromosome Ca5"/>
</dbReference>
<accession>A0A3Q7XA51</accession>
<evidence type="ECO:0000256" key="7">
    <source>
        <dbReference type="ARBA" id="ARBA00023146"/>
    </source>
</evidence>
<reference evidence="11" key="1">
    <citation type="journal article" date="2013" name="Nat. Biotechnol.">
        <title>Draft genome sequence of chickpea (Cicer arietinum) provides a resource for trait improvement.</title>
        <authorList>
            <person name="Varshney R.K."/>
            <person name="Song C."/>
            <person name="Saxena R.K."/>
            <person name="Azam S."/>
            <person name="Yu S."/>
            <person name="Sharpe A.G."/>
            <person name="Cannon S."/>
            <person name="Baek J."/>
            <person name="Rosen B.D."/>
            <person name="Tar'an B."/>
            <person name="Millan T."/>
            <person name="Zhang X."/>
            <person name="Ramsay L.D."/>
            <person name="Iwata A."/>
            <person name="Wang Y."/>
            <person name="Nelson W."/>
            <person name="Farmer A.D."/>
            <person name="Gaur P.M."/>
            <person name="Soderlund C."/>
            <person name="Penmetsa R.V."/>
            <person name="Xu C."/>
            <person name="Bharti A.K."/>
            <person name="He W."/>
            <person name="Winter P."/>
            <person name="Zhao S."/>
            <person name="Hane J.K."/>
            <person name="Carrasquilla-Garcia N."/>
            <person name="Condie J.A."/>
            <person name="Upadhyaya H.D."/>
            <person name="Luo M.C."/>
            <person name="Thudi M."/>
            <person name="Gowda C.L."/>
            <person name="Singh N.P."/>
            <person name="Lichtenzveig J."/>
            <person name="Gali K.K."/>
            <person name="Rubio J."/>
            <person name="Nadarajan N."/>
            <person name="Dolezel J."/>
            <person name="Bansal K.C."/>
            <person name="Xu X."/>
            <person name="Edwards D."/>
            <person name="Zhang G."/>
            <person name="Kahl G."/>
            <person name="Gil J."/>
            <person name="Singh K.B."/>
            <person name="Datta S.K."/>
            <person name="Jackson S.A."/>
            <person name="Wang J."/>
            <person name="Cook D.R."/>
        </authorList>
    </citation>
    <scope>NUCLEOTIDE SEQUENCE [LARGE SCALE GENOMIC DNA]</scope>
    <source>
        <strain evidence="11">cv. CDC Frontier</strain>
    </source>
</reference>
<dbReference type="InterPro" id="IPR002314">
    <property type="entry name" value="aa-tRNA-synt_IIb"/>
</dbReference>
<dbReference type="Gene3D" id="3.30.930.10">
    <property type="entry name" value="Bira Bifunctional Protein, Domain 2"/>
    <property type="match status" value="1"/>
</dbReference>
<evidence type="ECO:0000313" key="12">
    <source>
        <dbReference type="RefSeq" id="XP_027190494.1"/>
    </source>
</evidence>
<evidence type="ECO:0000256" key="2">
    <source>
        <dbReference type="ARBA" id="ARBA00013163"/>
    </source>
</evidence>
<dbReference type="InterPro" id="IPR006195">
    <property type="entry name" value="aa-tRNA-synth_II"/>
</dbReference>
<dbReference type="GO" id="GO:0005524">
    <property type="term" value="F:ATP binding"/>
    <property type="evidence" value="ECO:0007669"/>
    <property type="project" value="UniProtKB-KW"/>
</dbReference>
<evidence type="ECO:0000256" key="5">
    <source>
        <dbReference type="ARBA" id="ARBA00022840"/>
    </source>
</evidence>
<dbReference type="AlphaFoldDB" id="A0A3Q7XA51"/>
<feature type="domain" description="Aminoacyl-transfer RNA synthetases class-II family profile" evidence="10">
    <location>
        <begin position="147"/>
        <end position="305"/>
    </location>
</feature>
<keyword evidence="5" id="KW-0067">ATP-binding</keyword>
<reference evidence="12" key="2">
    <citation type="submission" date="2025-08" db="UniProtKB">
        <authorList>
            <consortium name="RefSeq"/>
        </authorList>
    </citation>
    <scope>IDENTIFICATION</scope>
    <source>
        <tissue evidence="12">Etiolated seedlings</tissue>
    </source>
</reference>
<dbReference type="GO" id="GO:0006435">
    <property type="term" value="P:threonyl-tRNA aminoacylation"/>
    <property type="evidence" value="ECO:0007669"/>
    <property type="project" value="InterPro"/>
</dbReference>
<dbReference type="FunFam" id="3.30.930.10:FF:000198">
    <property type="entry name" value="Threonine--tRNA ligase mitochondrial 1"/>
    <property type="match status" value="1"/>
</dbReference>
<evidence type="ECO:0000256" key="8">
    <source>
        <dbReference type="ARBA" id="ARBA00031900"/>
    </source>
</evidence>
<keyword evidence="3" id="KW-0436">Ligase</keyword>
<keyword evidence="4" id="KW-0547">Nucleotide-binding</keyword>
<keyword evidence="6" id="KW-0648">Protein biosynthesis</keyword>
<dbReference type="KEGG" id="cam:101492216"/>
<dbReference type="STRING" id="3827.A0A3Q7XA51"/>
<dbReference type="PANTHER" id="PTHR11451:SF46">
    <property type="entry name" value="THREONINE--TRNA LIGASE"/>
    <property type="match status" value="1"/>
</dbReference>
<sequence>MVVRVSSSSPKLDSLPPSTFAIMGAPDKSQANVNSMQFELRFDLFVESVMELEAFGINNFMLQNASTHSLVLHCSKVSCSSYSAATAMVTYTKEEAPTCQKSLSSDPIKEHLHQHEEASKYDHRILGVKQELIIHHEWSPGSWFFLPHGARIYNKLMDFIRYQYRDTCYQEVMSPNVFNMDLWMQSGHAKHHKEDMFLLEIDKQEFGLKPMNCPGHCLMFKHRVRSYRELPLRFADFGVLHRNEAISSLHGLTHTRRFQQIKDEVINALNFVDYVYEIFGFTYEVKLSIVCFYSLLFSMSITWKY</sequence>
<evidence type="ECO:0000259" key="10">
    <source>
        <dbReference type="PROSITE" id="PS50862"/>
    </source>
</evidence>